<dbReference type="InterPro" id="IPR031158">
    <property type="entry name" value="GH10_AS"/>
</dbReference>
<dbReference type="RefSeq" id="WP_091166648.1">
    <property type="nucleotide sequence ID" value="NZ_FNCG01000004.1"/>
</dbReference>
<comment type="similarity">
    <text evidence="2 10">Belongs to the glycosyl hydrolase 10 (cellulase F) family.</text>
</comment>
<gene>
    <name evidence="13" type="ORF">SAMN05192573_104405</name>
</gene>
<evidence type="ECO:0000313" key="14">
    <source>
        <dbReference type="Proteomes" id="UP000199705"/>
    </source>
</evidence>
<name>A0A1G7WFN7_9SPHI</name>
<organism evidence="13 14">
    <name type="scientific">Mucilaginibacter gossypii</name>
    <dbReference type="NCBI Taxonomy" id="551996"/>
    <lineage>
        <taxon>Bacteria</taxon>
        <taxon>Pseudomonadati</taxon>
        <taxon>Bacteroidota</taxon>
        <taxon>Sphingobacteriia</taxon>
        <taxon>Sphingobacteriales</taxon>
        <taxon>Sphingobacteriaceae</taxon>
        <taxon>Mucilaginibacter</taxon>
    </lineage>
</organism>
<dbReference type="PROSITE" id="PS51760">
    <property type="entry name" value="GH10_2"/>
    <property type="match status" value="1"/>
</dbReference>
<feature type="chain" id="PRO_5011614890" description="Beta-xylanase" evidence="11">
    <location>
        <begin position="21"/>
        <end position="367"/>
    </location>
</feature>
<dbReference type="Pfam" id="PF00331">
    <property type="entry name" value="Glyco_hydro_10"/>
    <property type="match status" value="1"/>
</dbReference>
<reference evidence="14" key="1">
    <citation type="submission" date="2016-10" db="EMBL/GenBank/DDBJ databases">
        <authorList>
            <person name="Varghese N."/>
            <person name="Submissions S."/>
        </authorList>
    </citation>
    <scope>NUCLEOTIDE SEQUENCE [LARGE SCALE GENOMIC DNA]</scope>
    <source>
        <strain evidence="14">Gh-67</strain>
    </source>
</reference>
<evidence type="ECO:0000256" key="11">
    <source>
        <dbReference type="SAM" id="SignalP"/>
    </source>
</evidence>
<feature type="signal peptide" evidence="11">
    <location>
        <begin position="1"/>
        <end position="20"/>
    </location>
</feature>
<keyword evidence="14" id="KW-1185">Reference proteome</keyword>
<evidence type="ECO:0000256" key="8">
    <source>
        <dbReference type="ARBA" id="ARBA00023326"/>
    </source>
</evidence>
<evidence type="ECO:0000256" key="7">
    <source>
        <dbReference type="ARBA" id="ARBA00023295"/>
    </source>
</evidence>
<evidence type="ECO:0000256" key="6">
    <source>
        <dbReference type="ARBA" id="ARBA00023277"/>
    </source>
</evidence>
<dbReference type="PANTHER" id="PTHR31490">
    <property type="entry name" value="GLYCOSYL HYDROLASE"/>
    <property type="match status" value="1"/>
</dbReference>
<proteinExistence type="inferred from homology"/>
<dbReference type="PRINTS" id="PR00134">
    <property type="entry name" value="GLHYDRLASE10"/>
</dbReference>
<evidence type="ECO:0000259" key="12">
    <source>
        <dbReference type="PROSITE" id="PS51760"/>
    </source>
</evidence>
<evidence type="ECO:0000256" key="9">
    <source>
        <dbReference type="PROSITE-ProRule" id="PRU10061"/>
    </source>
</evidence>
<evidence type="ECO:0000256" key="3">
    <source>
        <dbReference type="ARBA" id="ARBA00022651"/>
    </source>
</evidence>
<evidence type="ECO:0000256" key="10">
    <source>
        <dbReference type="RuleBase" id="RU361174"/>
    </source>
</evidence>
<dbReference type="STRING" id="551996.SAMN05192573_104405"/>
<evidence type="ECO:0000256" key="5">
    <source>
        <dbReference type="ARBA" id="ARBA00022801"/>
    </source>
</evidence>
<dbReference type="PANTHER" id="PTHR31490:SF88">
    <property type="entry name" value="BETA-XYLANASE"/>
    <property type="match status" value="1"/>
</dbReference>
<keyword evidence="4 11" id="KW-0732">Signal</keyword>
<keyword evidence="7 10" id="KW-0326">Glycosidase</keyword>
<protein>
    <recommendedName>
        <fullName evidence="10">Beta-xylanase</fullName>
        <ecNumber evidence="10">3.2.1.8</ecNumber>
    </recommendedName>
</protein>
<evidence type="ECO:0000313" key="13">
    <source>
        <dbReference type="EMBL" id="SDG70718.1"/>
    </source>
</evidence>
<dbReference type="Proteomes" id="UP000199705">
    <property type="component" value="Unassembled WGS sequence"/>
</dbReference>
<keyword evidence="6 10" id="KW-0119">Carbohydrate metabolism</keyword>
<evidence type="ECO:0000256" key="4">
    <source>
        <dbReference type="ARBA" id="ARBA00022729"/>
    </source>
</evidence>
<evidence type="ECO:0000256" key="2">
    <source>
        <dbReference type="ARBA" id="ARBA00007495"/>
    </source>
</evidence>
<dbReference type="PROSITE" id="PS00591">
    <property type="entry name" value="GH10_1"/>
    <property type="match status" value="1"/>
</dbReference>
<dbReference type="AlphaFoldDB" id="A0A1G7WFN7"/>
<dbReference type="EMBL" id="FNCG01000004">
    <property type="protein sequence ID" value="SDG70718.1"/>
    <property type="molecule type" value="Genomic_DNA"/>
</dbReference>
<keyword evidence="3 13" id="KW-0858">Xylan degradation</keyword>
<dbReference type="GO" id="GO:0031176">
    <property type="term" value="F:endo-1,4-beta-xylanase activity"/>
    <property type="evidence" value="ECO:0007669"/>
    <property type="project" value="UniProtKB-EC"/>
</dbReference>
<sequence length="367" mass="41766">MKYIALVCTAFCFVSFPSSVTNHKQFKYTLNTKTQNDTLKKATSFPIGVGIGTRQLNDPKIREIVVREFNSMSTASSLFWNQLRPTPNTFLFSPADDLVNFGVKNNLDVHGHCLIYFQGLPDWVQNFQGDSVAWENLFKTHIQTIVRHFKGRVKSWDVVNEAFDNDGTPRMATYDKKYVNVWALHLGKDYIARAFIYAHEADPQAVLFYNDNSQEKSPRRLQAMLNMVRDFKARNIPIGGLGLQLHVDIGTSQEGIKNALVQSAKTGLQIHISELDIRLNPGGNLFDTADSSQNANKQANLYYYIAHQYKTLVPKRQQFGITFWCVTDKDTYINAGGGPKKKDNPLLFDEQYRKKPSYKAFISGLEQ</sequence>
<dbReference type="Gene3D" id="3.20.20.80">
    <property type="entry name" value="Glycosidases"/>
    <property type="match status" value="1"/>
</dbReference>
<dbReference type="GO" id="GO:0045493">
    <property type="term" value="P:xylan catabolic process"/>
    <property type="evidence" value="ECO:0007669"/>
    <property type="project" value="UniProtKB-KW"/>
</dbReference>
<feature type="active site" description="Nucleophile" evidence="9">
    <location>
        <position position="274"/>
    </location>
</feature>
<keyword evidence="5 10" id="KW-0378">Hydrolase</keyword>
<dbReference type="SMART" id="SM00633">
    <property type="entry name" value="Glyco_10"/>
    <property type="match status" value="1"/>
</dbReference>
<keyword evidence="8 10" id="KW-0624">Polysaccharide degradation</keyword>
<comment type="catalytic activity">
    <reaction evidence="1 10">
        <text>Endohydrolysis of (1-&gt;4)-beta-D-xylosidic linkages in xylans.</text>
        <dbReference type="EC" id="3.2.1.8"/>
    </reaction>
</comment>
<dbReference type="SUPFAM" id="SSF51445">
    <property type="entry name" value="(Trans)glycosidases"/>
    <property type="match status" value="1"/>
</dbReference>
<accession>A0A1G7WFN7</accession>
<dbReference type="EC" id="3.2.1.8" evidence="10"/>
<dbReference type="InterPro" id="IPR017853">
    <property type="entry name" value="GH"/>
</dbReference>
<feature type="domain" description="GH10" evidence="12">
    <location>
        <begin position="33"/>
        <end position="364"/>
    </location>
</feature>
<evidence type="ECO:0000256" key="1">
    <source>
        <dbReference type="ARBA" id="ARBA00000681"/>
    </source>
</evidence>
<dbReference type="InterPro" id="IPR044846">
    <property type="entry name" value="GH10"/>
</dbReference>
<dbReference type="InterPro" id="IPR001000">
    <property type="entry name" value="GH10_dom"/>
</dbReference>